<accession>A0ABW2IWM0</accession>
<sequence length="416" mass="46997">MARIDDAQKTLRILANHAEVILEAHLTRGNRLPDTLENEHLIRTLKQHRLILSIGDEEPHLKKVLAQFLGHITESDRRRWANQHIDKLWEELAELFDQYKQAKIKVAIADQERLEDEIKEALSGLIEDIRIATEAFSAYINSGFSYITDLELRIRENERAIERAGRLITLFDSFNILELRDHAGNDSFLKRLLLKYLPVTLEEGRSNLSYALNQLRKLLVRLREDQRLNKMIWSLEAHYLRNPGFIPSIDDLDLEGCPVALNSVEPFILAAVPDVYDPADEDELIEIVAKARDPLANGDLEAPKSPPAIDSVEFDVDGEVVEEEEDPVEALVDSLLAFILEGELGASELVATEVLAASGLTVDVPTWLATLAAEIDSLPRENQAAIEIDYSAEPDPLYPDNLYIHDLTLRQADVAR</sequence>
<evidence type="ECO:0000313" key="1">
    <source>
        <dbReference type="EMBL" id="MFC7295318.1"/>
    </source>
</evidence>
<evidence type="ECO:0000313" key="2">
    <source>
        <dbReference type="Proteomes" id="UP001596506"/>
    </source>
</evidence>
<dbReference type="Proteomes" id="UP001596506">
    <property type="component" value="Unassembled WGS sequence"/>
</dbReference>
<reference evidence="2" key="1">
    <citation type="journal article" date="2019" name="Int. J. Syst. Evol. Microbiol.">
        <title>The Global Catalogue of Microorganisms (GCM) 10K type strain sequencing project: providing services to taxonomists for standard genome sequencing and annotation.</title>
        <authorList>
            <consortium name="The Broad Institute Genomics Platform"/>
            <consortium name="The Broad Institute Genome Sequencing Center for Infectious Disease"/>
            <person name="Wu L."/>
            <person name="Ma J."/>
        </authorList>
    </citation>
    <scope>NUCLEOTIDE SEQUENCE [LARGE SCALE GENOMIC DNA]</scope>
    <source>
        <strain evidence="2">CCUG 60559</strain>
    </source>
</reference>
<organism evidence="1 2">
    <name type="scientific">Marinobacter aromaticivorans</name>
    <dbReference type="NCBI Taxonomy" id="1494078"/>
    <lineage>
        <taxon>Bacteria</taxon>
        <taxon>Pseudomonadati</taxon>
        <taxon>Pseudomonadota</taxon>
        <taxon>Gammaproteobacteria</taxon>
        <taxon>Pseudomonadales</taxon>
        <taxon>Marinobacteraceae</taxon>
        <taxon>Marinobacter</taxon>
    </lineage>
</organism>
<comment type="caution">
    <text evidence="1">The sequence shown here is derived from an EMBL/GenBank/DDBJ whole genome shotgun (WGS) entry which is preliminary data.</text>
</comment>
<dbReference type="EMBL" id="JBHTBD010000004">
    <property type="protein sequence ID" value="MFC7295318.1"/>
    <property type="molecule type" value="Genomic_DNA"/>
</dbReference>
<proteinExistence type="predicted"/>
<protein>
    <recommendedName>
        <fullName evidence="3">DUF3375 domain-containing protein</fullName>
    </recommendedName>
</protein>
<gene>
    <name evidence="1" type="ORF">ACFQQA_11335</name>
</gene>
<name>A0ABW2IWM0_9GAMM</name>
<evidence type="ECO:0008006" key="3">
    <source>
        <dbReference type="Google" id="ProtNLM"/>
    </source>
</evidence>
<keyword evidence="2" id="KW-1185">Reference proteome</keyword>
<dbReference type="RefSeq" id="WP_100688338.1">
    <property type="nucleotide sequence ID" value="NZ_JBHTBD010000004.1"/>
</dbReference>